<dbReference type="AlphaFoldDB" id="A0A6J5E232"/>
<dbReference type="PANTHER" id="PTHR20858:SF17">
    <property type="entry name" value="HYDROXYMETHYLPYRIMIDINE_PHOSPHOMETHYLPYRIMIDINE KINASE THI20-RELATED"/>
    <property type="match status" value="1"/>
</dbReference>
<dbReference type="CDD" id="cd01169">
    <property type="entry name" value="HMPP_kinase"/>
    <property type="match status" value="1"/>
</dbReference>
<dbReference type="PANTHER" id="PTHR20858">
    <property type="entry name" value="PHOSPHOMETHYLPYRIMIDINE KINASE"/>
    <property type="match status" value="1"/>
</dbReference>
<evidence type="ECO:0000256" key="2">
    <source>
        <dbReference type="ARBA" id="ARBA00012135"/>
    </source>
</evidence>
<keyword evidence="5" id="KW-1185">Reference proteome</keyword>
<accession>A0A6J5E232</accession>
<dbReference type="GO" id="GO:0008972">
    <property type="term" value="F:phosphomethylpyrimidine kinase activity"/>
    <property type="evidence" value="ECO:0007669"/>
    <property type="project" value="InterPro"/>
</dbReference>
<dbReference type="GO" id="GO:0008902">
    <property type="term" value="F:hydroxymethylpyrimidine kinase activity"/>
    <property type="evidence" value="ECO:0007669"/>
    <property type="project" value="UniProtKB-EC"/>
</dbReference>
<name>A0A6J5E232_9BURK</name>
<dbReference type="GO" id="GO:0009228">
    <property type="term" value="P:thiamine biosynthetic process"/>
    <property type="evidence" value="ECO:0007669"/>
    <property type="project" value="InterPro"/>
</dbReference>
<reference evidence="4 5" key="1">
    <citation type="submission" date="2020-04" db="EMBL/GenBank/DDBJ databases">
        <authorList>
            <person name="De Canck E."/>
        </authorList>
    </citation>
    <scope>NUCLEOTIDE SEQUENCE [LARGE SCALE GENOMIC DNA]</scope>
    <source>
        <strain evidence="4 5">LMG 29542</strain>
    </source>
</reference>
<dbReference type="UniPathway" id="UPA00060">
    <property type="reaction ID" value="UER00138"/>
</dbReference>
<dbReference type="Proteomes" id="UP000494363">
    <property type="component" value="Unassembled WGS sequence"/>
</dbReference>
<gene>
    <name evidence="4" type="ORF">LMG29542_03742</name>
</gene>
<protein>
    <recommendedName>
        <fullName evidence="2">hydroxymethylpyrimidine kinase</fullName>
        <ecNumber evidence="2">2.7.1.49</ecNumber>
    </recommendedName>
</protein>
<dbReference type="InterPro" id="IPR029056">
    <property type="entry name" value="Ribokinase-like"/>
</dbReference>
<comment type="pathway">
    <text evidence="1">Cofactor biosynthesis; thiamine diphosphate biosynthesis.</text>
</comment>
<evidence type="ECO:0000259" key="3">
    <source>
        <dbReference type="Pfam" id="PF08543"/>
    </source>
</evidence>
<dbReference type="Pfam" id="PF08543">
    <property type="entry name" value="Phos_pyr_kin"/>
    <property type="match status" value="1"/>
</dbReference>
<dbReference type="InterPro" id="IPR004399">
    <property type="entry name" value="HMP/HMP-P_kinase_dom"/>
</dbReference>
<dbReference type="GO" id="GO:0009229">
    <property type="term" value="P:thiamine diphosphate biosynthetic process"/>
    <property type="evidence" value="ECO:0007669"/>
    <property type="project" value="UniProtKB-UniPathway"/>
</dbReference>
<evidence type="ECO:0000313" key="4">
    <source>
        <dbReference type="EMBL" id="CAB3760067.1"/>
    </source>
</evidence>
<dbReference type="SUPFAM" id="SSF53613">
    <property type="entry name" value="Ribokinase-like"/>
    <property type="match status" value="1"/>
</dbReference>
<organism evidence="4 5">
    <name type="scientific">Paraburkholderia humisilvae</name>
    <dbReference type="NCBI Taxonomy" id="627669"/>
    <lineage>
        <taxon>Bacteria</taxon>
        <taxon>Pseudomonadati</taxon>
        <taxon>Pseudomonadota</taxon>
        <taxon>Betaproteobacteria</taxon>
        <taxon>Burkholderiales</taxon>
        <taxon>Burkholderiaceae</taxon>
        <taxon>Paraburkholderia</taxon>
    </lineage>
</organism>
<feature type="domain" description="Pyridoxamine kinase/Phosphomethylpyrimidine kinase" evidence="3">
    <location>
        <begin position="33"/>
        <end position="272"/>
    </location>
</feature>
<evidence type="ECO:0000313" key="5">
    <source>
        <dbReference type="Proteomes" id="UP000494363"/>
    </source>
</evidence>
<evidence type="ECO:0000256" key="1">
    <source>
        <dbReference type="ARBA" id="ARBA00004948"/>
    </source>
</evidence>
<dbReference type="GO" id="GO:0005829">
    <property type="term" value="C:cytosol"/>
    <property type="evidence" value="ECO:0007669"/>
    <property type="project" value="TreeGrafter"/>
</dbReference>
<dbReference type="InterPro" id="IPR013749">
    <property type="entry name" value="PM/HMP-P_kinase-1"/>
</dbReference>
<dbReference type="Gene3D" id="3.40.1190.20">
    <property type="match status" value="1"/>
</dbReference>
<dbReference type="EC" id="2.7.1.49" evidence="2"/>
<dbReference type="EMBL" id="CADIKH010000016">
    <property type="protein sequence ID" value="CAB3760067.1"/>
    <property type="molecule type" value="Genomic_DNA"/>
</dbReference>
<proteinExistence type="predicted"/>
<sequence>MAAMRCVHPLHIYQPLFMPSDTPPIVLTFGLSDPTGGSGLQADLMTLASMGCHGVTVLTGYTVRDSASCDEVTALDPEVVATQARMLLEDMPIAAFKVGAATRAEVVSAIAEVVADYDDIPLILAPDFTLDDEHVLAADELREAIADLLAPQTTLLIADHATLLALAQPDGDAEAPTLDAAVSHLLSQGCEYILSMETGTHRLVNTLYCEEGQLRQDMWDRGTQRVAGMTDTLGAAIAALLANGQDPAEAVREAQEYLFQAMQNAFRPGMGAYLPDRFFWAREGDEDKPATAGKGGAPGGEARH</sequence>